<evidence type="ECO:0000313" key="2">
    <source>
        <dbReference type="Proteomes" id="UP000240760"/>
    </source>
</evidence>
<organism evidence="1 2">
    <name type="scientific">Trichoderma longibrachiatum ATCC 18648</name>
    <dbReference type="NCBI Taxonomy" id="983965"/>
    <lineage>
        <taxon>Eukaryota</taxon>
        <taxon>Fungi</taxon>
        <taxon>Dikarya</taxon>
        <taxon>Ascomycota</taxon>
        <taxon>Pezizomycotina</taxon>
        <taxon>Sordariomycetes</taxon>
        <taxon>Hypocreomycetidae</taxon>
        <taxon>Hypocreales</taxon>
        <taxon>Hypocreaceae</taxon>
        <taxon>Trichoderma</taxon>
    </lineage>
</organism>
<keyword evidence="2" id="KW-1185">Reference proteome</keyword>
<accession>A0A2T4CAQ0</accession>
<evidence type="ECO:0000313" key="1">
    <source>
        <dbReference type="EMBL" id="PTB78614.1"/>
    </source>
</evidence>
<dbReference type="Proteomes" id="UP000240760">
    <property type="component" value="Unassembled WGS sequence"/>
</dbReference>
<dbReference type="AlphaFoldDB" id="A0A2T4CAQ0"/>
<sequence length="51" mass="5437">MASQKTTQPEGDAVHYGKIYSISGFGYLDGFGIAMIRLANRTAVLSSSPKT</sequence>
<name>A0A2T4CAQ0_TRILO</name>
<protein>
    <submittedName>
        <fullName evidence="1">Uncharacterized protein</fullName>
    </submittedName>
</protein>
<gene>
    <name evidence="1" type="ORF">M440DRAFT_1399757</name>
</gene>
<dbReference type="EMBL" id="KZ679129">
    <property type="protein sequence ID" value="PTB78614.1"/>
    <property type="molecule type" value="Genomic_DNA"/>
</dbReference>
<proteinExistence type="predicted"/>
<reference evidence="1 2" key="1">
    <citation type="submission" date="2016-07" db="EMBL/GenBank/DDBJ databases">
        <title>Multiple horizontal gene transfer events from other fungi enriched the ability of initially mycotrophic Trichoderma (Ascomycota) to feed on dead plant biomass.</title>
        <authorList>
            <consortium name="DOE Joint Genome Institute"/>
            <person name="Aerts A."/>
            <person name="Atanasova L."/>
            <person name="Chenthamara K."/>
            <person name="Zhang J."/>
            <person name="Grujic M."/>
            <person name="Henrissat B."/>
            <person name="Kuo A."/>
            <person name="Salamov A."/>
            <person name="Lipzen A."/>
            <person name="Labutti K."/>
            <person name="Barry K."/>
            <person name="Miao Y."/>
            <person name="Rahimi M.J."/>
            <person name="Shen Q."/>
            <person name="Grigoriev I.V."/>
            <person name="Kubicek C.P."/>
            <person name="Druzhinina I.S."/>
        </authorList>
    </citation>
    <scope>NUCLEOTIDE SEQUENCE [LARGE SCALE GENOMIC DNA]</scope>
    <source>
        <strain evidence="1 2">ATCC 18648</strain>
    </source>
</reference>